<gene>
    <name evidence="1" type="ORF">M9Y10_040625</name>
</gene>
<dbReference type="EMBL" id="JAPFFF010000075">
    <property type="protein sequence ID" value="KAK8835800.1"/>
    <property type="molecule type" value="Genomic_DNA"/>
</dbReference>
<evidence type="ECO:0008006" key="3">
    <source>
        <dbReference type="Google" id="ProtNLM"/>
    </source>
</evidence>
<dbReference type="Proteomes" id="UP001470230">
    <property type="component" value="Unassembled WGS sequence"/>
</dbReference>
<reference evidence="1 2" key="1">
    <citation type="submission" date="2024-04" db="EMBL/GenBank/DDBJ databases">
        <title>Tritrichomonas musculus Genome.</title>
        <authorList>
            <person name="Alves-Ferreira E."/>
            <person name="Grigg M."/>
            <person name="Lorenzi H."/>
            <person name="Galac M."/>
        </authorList>
    </citation>
    <scope>NUCLEOTIDE SEQUENCE [LARGE SCALE GENOMIC DNA]</scope>
    <source>
        <strain evidence="1 2">EAF2021</strain>
    </source>
</reference>
<keyword evidence="2" id="KW-1185">Reference proteome</keyword>
<name>A0ABR2GPC8_9EUKA</name>
<sequence>MSINIPLKKGQMNFSTPSSTIQLALKLESSDYIPQLMDFFTKSLACLHLRLKDENNLVYTKDKVYHYSIPSELTDLGEACDYIGTHFTPSYEESFGSIATNDKNKLFVVNVSHRFCDGGFFKFLLDKFNNHEYPSEIPIIPRFASDIFKDEIQKAPSMAAPINDRSIFRFRPNKLASPIKPATYQAHYDIKMKANEFKTYDPSKNTPRSITDVMFLALYFASSCYKNSLFERLSVQTVIDLRTLLPYKADFLSCYHCGHLYPTISGISPDDKLKTVSQKLKDDLNLRRKENRHFSLMKATPDANDVAYGIGLCYSAVGVMDIKRPIVDAYAGITMRCSQPKSVSQTFDILSLFNWSVRDNEQNKNDFTTQLWYNKNVMDQSEVNLLEKRVRYFLKNVSLDEKVGDVYETLKKIK</sequence>
<evidence type="ECO:0000313" key="2">
    <source>
        <dbReference type="Proteomes" id="UP001470230"/>
    </source>
</evidence>
<organism evidence="1 2">
    <name type="scientific">Tritrichomonas musculus</name>
    <dbReference type="NCBI Taxonomy" id="1915356"/>
    <lineage>
        <taxon>Eukaryota</taxon>
        <taxon>Metamonada</taxon>
        <taxon>Parabasalia</taxon>
        <taxon>Tritrichomonadida</taxon>
        <taxon>Tritrichomonadidae</taxon>
        <taxon>Tritrichomonas</taxon>
    </lineage>
</organism>
<protein>
    <recommendedName>
        <fullName evidence="3">Alcohol acetyltransferase</fullName>
    </recommendedName>
</protein>
<comment type="caution">
    <text evidence="1">The sequence shown here is derived from an EMBL/GenBank/DDBJ whole genome shotgun (WGS) entry which is preliminary data.</text>
</comment>
<accession>A0ABR2GPC8</accession>
<proteinExistence type="predicted"/>
<evidence type="ECO:0000313" key="1">
    <source>
        <dbReference type="EMBL" id="KAK8835800.1"/>
    </source>
</evidence>